<keyword evidence="3" id="KW-1185">Reference proteome</keyword>
<organism evidence="2 3">
    <name type="scientific">Photobacterium swingsii</name>
    <dbReference type="NCBI Taxonomy" id="680026"/>
    <lineage>
        <taxon>Bacteria</taxon>
        <taxon>Pseudomonadati</taxon>
        <taxon>Pseudomonadota</taxon>
        <taxon>Gammaproteobacteria</taxon>
        <taxon>Vibrionales</taxon>
        <taxon>Vibrionaceae</taxon>
        <taxon>Photobacterium</taxon>
    </lineage>
</organism>
<accession>A0A0J8V585</accession>
<keyword evidence="1" id="KW-0812">Transmembrane</keyword>
<keyword evidence="1" id="KW-1133">Transmembrane helix</keyword>
<feature type="transmembrane region" description="Helical" evidence="1">
    <location>
        <begin position="35"/>
        <end position="55"/>
    </location>
</feature>
<dbReference type="AlphaFoldDB" id="A0A0J8V585"/>
<keyword evidence="1" id="KW-0472">Membrane</keyword>
<evidence type="ECO:0000313" key="3">
    <source>
        <dbReference type="Proteomes" id="UP000240481"/>
    </source>
</evidence>
<proteinExistence type="predicted"/>
<reference evidence="2 3" key="1">
    <citation type="submission" date="2018-01" db="EMBL/GenBank/DDBJ databases">
        <title>Whole genome sequencing of Histamine producing bacteria.</title>
        <authorList>
            <person name="Butler K."/>
        </authorList>
    </citation>
    <scope>NUCLEOTIDE SEQUENCE [LARGE SCALE GENOMIC DNA]</scope>
    <source>
        <strain evidence="2 3">DSM 24669</strain>
    </source>
</reference>
<feature type="transmembrane region" description="Helical" evidence="1">
    <location>
        <begin position="9"/>
        <end position="29"/>
    </location>
</feature>
<comment type="caution">
    <text evidence="2">The sequence shown here is derived from an EMBL/GenBank/DDBJ whole genome shotgun (WGS) entry which is preliminary data.</text>
</comment>
<name>A0A0J8V585_9GAMM</name>
<protein>
    <recommendedName>
        <fullName evidence="4">DUF4145 domain-containing protein</fullName>
    </recommendedName>
</protein>
<dbReference type="Proteomes" id="UP000240481">
    <property type="component" value="Unassembled WGS sequence"/>
</dbReference>
<sequence length="246" mass="27534">MNSSENFKLLWWAILLIALGVYLCGRYPVLIEGQANYFDTVVFLVWVAVALAPIFKDMKLFGVHLKQDIDQLKKDLNHQLAMMKVELQSSIEVSSSNSNHVHIGANPMVPASDADLPDIEKHIAETLKKYGVGKPTNGSTASLVGESIDRTNVELFKVRYSFEKLVNNYARLNDIDPRRNPFNRTIKLMANKGTISFELAEGILEIMAICNYAIHGEEVSSKQIKLVEKSANGLYEALKKSLKSYA</sequence>
<dbReference type="OrthoDB" id="9182830at2"/>
<evidence type="ECO:0008006" key="4">
    <source>
        <dbReference type="Google" id="ProtNLM"/>
    </source>
</evidence>
<gene>
    <name evidence="2" type="ORF">C9I94_24465</name>
</gene>
<dbReference type="RefSeq" id="WP_038886908.1">
    <property type="nucleotide sequence ID" value="NZ_AP024853.1"/>
</dbReference>
<dbReference type="EMBL" id="PYLZ01000026">
    <property type="protein sequence ID" value="PSW18661.1"/>
    <property type="molecule type" value="Genomic_DNA"/>
</dbReference>
<evidence type="ECO:0000256" key="1">
    <source>
        <dbReference type="SAM" id="Phobius"/>
    </source>
</evidence>
<evidence type="ECO:0000313" key="2">
    <source>
        <dbReference type="EMBL" id="PSW18661.1"/>
    </source>
</evidence>